<accession>A0A7J7IX77</accession>
<reference evidence="1" key="1">
    <citation type="submission" date="2020-06" db="EMBL/GenBank/DDBJ databases">
        <title>Draft genome of Bugula neritina, a colonial animal packing powerful symbionts and potential medicines.</title>
        <authorList>
            <person name="Rayko M."/>
        </authorList>
    </citation>
    <scope>NUCLEOTIDE SEQUENCE [LARGE SCALE GENOMIC DNA]</scope>
    <source>
        <strain evidence="1">Kwan_BN1</strain>
    </source>
</reference>
<name>A0A7J7IX77_BUGNE</name>
<comment type="caution">
    <text evidence="1">The sequence shown here is derived from an EMBL/GenBank/DDBJ whole genome shotgun (WGS) entry which is preliminary data.</text>
</comment>
<evidence type="ECO:0000313" key="2">
    <source>
        <dbReference type="Proteomes" id="UP000593567"/>
    </source>
</evidence>
<gene>
    <name evidence="1" type="ORF">EB796_023281</name>
</gene>
<protein>
    <submittedName>
        <fullName evidence="1">Uncharacterized protein</fullName>
    </submittedName>
</protein>
<organism evidence="1 2">
    <name type="scientific">Bugula neritina</name>
    <name type="common">Brown bryozoan</name>
    <name type="synonym">Sertularia neritina</name>
    <dbReference type="NCBI Taxonomy" id="10212"/>
    <lineage>
        <taxon>Eukaryota</taxon>
        <taxon>Metazoa</taxon>
        <taxon>Spiralia</taxon>
        <taxon>Lophotrochozoa</taxon>
        <taxon>Bryozoa</taxon>
        <taxon>Gymnolaemata</taxon>
        <taxon>Cheilostomatida</taxon>
        <taxon>Flustrina</taxon>
        <taxon>Buguloidea</taxon>
        <taxon>Bugulidae</taxon>
        <taxon>Bugula</taxon>
    </lineage>
</organism>
<dbReference type="AlphaFoldDB" id="A0A7J7IX77"/>
<dbReference type="Proteomes" id="UP000593567">
    <property type="component" value="Unassembled WGS sequence"/>
</dbReference>
<sequence length="143" mass="16170">MSFIKCCMNQISVTVSDYSCCDINRRNIAVSLLCSSTVTEHQKSEIQAKYVTILLPRAESLVEACIVRPWNCQHAFLESKTYTDGVVIASALYHPQQQPKIYVRMLNHTTEPVTILPGKVLTRCCTVESIESPAIRRCYPRCI</sequence>
<keyword evidence="2" id="KW-1185">Reference proteome</keyword>
<evidence type="ECO:0000313" key="1">
    <source>
        <dbReference type="EMBL" id="KAF6018425.1"/>
    </source>
</evidence>
<dbReference type="EMBL" id="VXIV02003311">
    <property type="protein sequence ID" value="KAF6018425.1"/>
    <property type="molecule type" value="Genomic_DNA"/>
</dbReference>
<proteinExistence type="predicted"/>